<feature type="compositionally biased region" description="Basic and acidic residues" evidence="3">
    <location>
        <begin position="184"/>
        <end position="209"/>
    </location>
</feature>
<dbReference type="EMBL" id="JABSTU010000001">
    <property type="protein sequence ID" value="KAH8042268.1"/>
    <property type="molecule type" value="Genomic_DNA"/>
</dbReference>
<feature type="compositionally biased region" description="Basic residues" evidence="3">
    <location>
        <begin position="213"/>
        <end position="222"/>
    </location>
</feature>
<comment type="similarity">
    <text evidence="1">Belongs to the type-B carboxylesterase/lipase family.</text>
</comment>
<dbReference type="SUPFAM" id="SSF53474">
    <property type="entry name" value="alpha/beta-Hydrolases"/>
    <property type="match status" value="1"/>
</dbReference>
<protein>
    <recommendedName>
        <fullName evidence="4">Carboxylesterase type B domain-containing protein</fullName>
    </recommendedName>
</protein>
<feature type="compositionally biased region" description="Basic and acidic residues" evidence="3">
    <location>
        <begin position="223"/>
        <end position="241"/>
    </location>
</feature>
<dbReference type="AlphaFoldDB" id="A0A9J6F868"/>
<dbReference type="Proteomes" id="UP000821866">
    <property type="component" value="Chromosome 1"/>
</dbReference>
<name>A0A9J6F868_RHIMP</name>
<gene>
    <name evidence="5" type="ORF">HPB51_021352</name>
</gene>
<evidence type="ECO:0000256" key="2">
    <source>
        <dbReference type="ARBA" id="ARBA00023180"/>
    </source>
</evidence>
<evidence type="ECO:0000259" key="4">
    <source>
        <dbReference type="Pfam" id="PF00135"/>
    </source>
</evidence>
<dbReference type="InterPro" id="IPR029058">
    <property type="entry name" value="AB_hydrolase_fold"/>
</dbReference>
<keyword evidence="6" id="KW-1185">Reference proteome</keyword>
<dbReference type="VEuPathDB" id="VectorBase:LOC119161407"/>
<dbReference type="Gene3D" id="3.40.50.1820">
    <property type="entry name" value="alpha/beta hydrolase"/>
    <property type="match status" value="1"/>
</dbReference>
<dbReference type="PANTHER" id="PTHR43903">
    <property type="entry name" value="NEUROLIGIN"/>
    <property type="match status" value="1"/>
</dbReference>
<sequence length="257" mass="28560">MLKTVVVALSTDWFQTGHLADYQDSWRRMAAYGDVVVVALNVRLGALGYLRTPMKEAPGNAAFTDVAVALSWVHTNVGAFYGDHTQMVAVGLGGGGLLLAMDLLADERPAPYFKRHVIHGLSPMSLLPRSDVADACILAKNLGCLVDSSTFTEEILSCLKGRDYEDLVRASQMVGNLGFVPSREDKPLSVPRASHERCHQPTDASERTVRLQPARRTRVRGVRPHEEQRDAGRRQTERNDDPCGAPLRSIEWDRWRR</sequence>
<organism evidence="5 6">
    <name type="scientific">Rhipicephalus microplus</name>
    <name type="common">Cattle tick</name>
    <name type="synonym">Boophilus microplus</name>
    <dbReference type="NCBI Taxonomy" id="6941"/>
    <lineage>
        <taxon>Eukaryota</taxon>
        <taxon>Metazoa</taxon>
        <taxon>Ecdysozoa</taxon>
        <taxon>Arthropoda</taxon>
        <taxon>Chelicerata</taxon>
        <taxon>Arachnida</taxon>
        <taxon>Acari</taxon>
        <taxon>Parasitiformes</taxon>
        <taxon>Ixodida</taxon>
        <taxon>Ixodoidea</taxon>
        <taxon>Ixodidae</taxon>
        <taxon>Rhipicephalinae</taxon>
        <taxon>Rhipicephalus</taxon>
        <taxon>Boophilus</taxon>
    </lineage>
</organism>
<evidence type="ECO:0000313" key="5">
    <source>
        <dbReference type="EMBL" id="KAH8042268.1"/>
    </source>
</evidence>
<reference evidence="5" key="2">
    <citation type="submission" date="2021-09" db="EMBL/GenBank/DDBJ databases">
        <authorList>
            <person name="Jia N."/>
            <person name="Wang J."/>
            <person name="Shi W."/>
            <person name="Du L."/>
            <person name="Sun Y."/>
            <person name="Zhan W."/>
            <person name="Jiang J."/>
            <person name="Wang Q."/>
            <person name="Zhang B."/>
            <person name="Ji P."/>
            <person name="Sakyi L.B."/>
            <person name="Cui X."/>
            <person name="Yuan T."/>
            <person name="Jiang B."/>
            <person name="Yang W."/>
            <person name="Lam T.T.-Y."/>
            <person name="Chang Q."/>
            <person name="Ding S."/>
            <person name="Wang X."/>
            <person name="Zhu J."/>
            <person name="Ruan X."/>
            <person name="Zhao L."/>
            <person name="Wei J."/>
            <person name="Que T."/>
            <person name="Du C."/>
            <person name="Cheng J."/>
            <person name="Dai P."/>
            <person name="Han X."/>
            <person name="Huang E."/>
            <person name="Gao Y."/>
            <person name="Liu J."/>
            <person name="Shao H."/>
            <person name="Ye R."/>
            <person name="Li L."/>
            <person name="Wei W."/>
            <person name="Wang X."/>
            <person name="Wang C."/>
            <person name="Huo Q."/>
            <person name="Li W."/>
            <person name="Guo W."/>
            <person name="Chen H."/>
            <person name="Chen S."/>
            <person name="Zhou L."/>
            <person name="Zhou L."/>
            <person name="Ni X."/>
            <person name="Tian J."/>
            <person name="Zhou Y."/>
            <person name="Sheng Y."/>
            <person name="Liu T."/>
            <person name="Pan Y."/>
            <person name="Xia L."/>
            <person name="Li J."/>
            <person name="Zhao F."/>
            <person name="Cao W."/>
        </authorList>
    </citation>
    <scope>NUCLEOTIDE SEQUENCE</scope>
    <source>
        <strain evidence="5">Rmic-2018</strain>
        <tissue evidence="5">Larvae</tissue>
    </source>
</reference>
<evidence type="ECO:0000313" key="6">
    <source>
        <dbReference type="Proteomes" id="UP000821866"/>
    </source>
</evidence>
<feature type="domain" description="Carboxylesterase type B" evidence="4">
    <location>
        <begin position="4"/>
        <end position="181"/>
    </location>
</feature>
<dbReference type="Pfam" id="PF00135">
    <property type="entry name" value="COesterase"/>
    <property type="match status" value="1"/>
</dbReference>
<proteinExistence type="inferred from homology"/>
<keyword evidence="2" id="KW-0325">Glycoprotein</keyword>
<evidence type="ECO:0000256" key="3">
    <source>
        <dbReference type="SAM" id="MobiDB-lite"/>
    </source>
</evidence>
<feature type="region of interest" description="Disordered" evidence="3">
    <location>
        <begin position="184"/>
        <end position="247"/>
    </location>
</feature>
<accession>A0A9J6F868</accession>
<evidence type="ECO:0000256" key="1">
    <source>
        <dbReference type="ARBA" id="ARBA00005964"/>
    </source>
</evidence>
<dbReference type="InterPro" id="IPR051093">
    <property type="entry name" value="Neuroligin/BSAL"/>
</dbReference>
<reference evidence="5" key="1">
    <citation type="journal article" date="2020" name="Cell">
        <title>Large-Scale Comparative Analyses of Tick Genomes Elucidate Their Genetic Diversity and Vector Capacities.</title>
        <authorList>
            <consortium name="Tick Genome and Microbiome Consortium (TIGMIC)"/>
            <person name="Jia N."/>
            <person name="Wang J."/>
            <person name="Shi W."/>
            <person name="Du L."/>
            <person name="Sun Y."/>
            <person name="Zhan W."/>
            <person name="Jiang J.F."/>
            <person name="Wang Q."/>
            <person name="Zhang B."/>
            <person name="Ji P."/>
            <person name="Bell-Sakyi L."/>
            <person name="Cui X.M."/>
            <person name="Yuan T.T."/>
            <person name="Jiang B.G."/>
            <person name="Yang W.F."/>
            <person name="Lam T.T."/>
            <person name="Chang Q.C."/>
            <person name="Ding S.J."/>
            <person name="Wang X.J."/>
            <person name="Zhu J.G."/>
            <person name="Ruan X.D."/>
            <person name="Zhao L."/>
            <person name="Wei J.T."/>
            <person name="Ye R.Z."/>
            <person name="Que T.C."/>
            <person name="Du C.H."/>
            <person name="Zhou Y.H."/>
            <person name="Cheng J.X."/>
            <person name="Dai P.F."/>
            <person name="Guo W.B."/>
            <person name="Han X.H."/>
            <person name="Huang E.J."/>
            <person name="Li L.F."/>
            <person name="Wei W."/>
            <person name="Gao Y.C."/>
            <person name="Liu J.Z."/>
            <person name="Shao H.Z."/>
            <person name="Wang X."/>
            <person name="Wang C.C."/>
            <person name="Yang T.C."/>
            <person name="Huo Q.B."/>
            <person name="Li W."/>
            <person name="Chen H.Y."/>
            <person name="Chen S.E."/>
            <person name="Zhou L.G."/>
            <person name="Ni X.B."/>
            <person name="Tian J.H."/>
            <person name="Sheng Y."/>
            <person name="Liu T."/>
            <person name="Pan Y.S."/>
            <person name="Xia L.Y."/>
            <person name="Li J."/>
            <person name="Zhao F."/>
            <person name="Cao W.C."/>
        </authorList>
    </citation>
    <scope>NUCLEOTIDE SEQUENCE</scope>
    <source>
        <strain evidence="5">Rmic-2018</strain>
    </source>
</reference>
<dbReference type="InterPro" id="IPR002018">
    <property type="entry name" value="CarbesteraseB"/>
</dbReference>
<comment type="caution">
    <text evidence="5">The sequence shown here is derived from an EMBL/GenBank/DDBJ whole genome shotgun (WGS) entry which is preliminary data.</text>
</comment>